<protein>
    <submittedName>
        <fullName evidence="1">Putative lipoprotein</fullName>
    </submittedName>
</protein>
<name>M3GTK8_9LEPT</name>
<dbReference type="EMBL" id="AHOR02000075">
    <property type="protein sequence ID" value="EMF79860.1"/>
    <property type="molecule type" value="Genomic_DNA"/>
</dbReference>
<keyword evidence="1" id="KW-0449">Lipoprotein</keyword>
<evidence type="ECO:0000313" key="1">
    <source>
        <dbReference type="EMBL" id="EMF79860.1"/>
    </source>
</evidence>
<gene>
    <name evidence="1" type="ORF">LEP1GSC188_1855</name>
</gene>
<dbReference type="Proteomes" id="UP000011770">
    <property type="component" value="Unassembled WGS sequence"/>
</dbReference>
<evidence type="ECO:0000313" key="2">
    <source>
        <dbReference type="Proteomes" id="UP000011770"/>
    </source>
</evidence>
<comment type="caution">
    <text evidence="1">The sequence shown here is derived from an EMBL/GenBank/DDBJ whole genome shotgun (WGS) entry which is preliminary data.</text>
</comment>
<reference evidence="1 2" key="1">
    <citation type="submission" date="2013-01" db="EMBL/GenBank/DDBJ databases">
        <authorList>
            <person name="Harkins D.M."/>
            <person name="Durkin A.S."/>
            <person name="Brinkac L.M."/>
            <person name="Haft D.H."/>
            <person name="Selengut J.D."/>
            <person name="Sanka R."/>
            <person name="DePew J."/>
            <person name="Purushe J."/>
            <person name="Tulsiani S.M."/>
            <person name="Graham G.C."/>
            <person name="Burns M.-A."/>
            <person name="Dohnt M.F."/>
            <person name="Smythe L.D."/>
            <person name="McKay D.B."/>
            <person name="Craig S.B."/>
            <person name="Vinetz J.M."/>
            <person name="Sutton G.G."/>
            <person name="Nierman W.C."/>
            <person name="Fouts D.E."/>
        </authorList>
    </citation>
    <scope>NUCLEOTIDE SEQUENCE [LARGE SCALE GENOMIC DNA]</scope>
    <source>
        <strain evidence="1 2">LT2116</strain>
    </source>
</reference>
<proteinExistence type="predicted"/>
<dbReference type="AlphaFoldDB" id="M3GTK8"/>
<organism evidence="1 2">
    <name type="scientific">Leptospira weilii serovar Topaz str. LT2116</name>
    <dbReference type="NCBI Taxonomy" id="1088540"/>
    <lineage>
        <taxon>Bacteria</taxon>
        <taxon>Pseudomonadati</taxon>
        <taxon>Spirochaetota</taxon>
        <taxon>Spirochaetia</taxon>
        <taxon>Leptospirales</taxon>
        <taxon>Leptospiraceae</taxon>
        <taxon>Leptospira</taxon>
    </lineage>
</organism>
<dbReference type="PROSITE" id="PS51257">
    <property type="entry name" value="PROKAR_LIPOPROTEIN"/>
    <property type="match status" value="1"/>
</dbReference>
<sequence length="55" mass="6006">MNPKIHFLFTVSFLVFVSGSCKKELSVSIAMSTSLSDKLVFAALKGENWKPENGA</sequence>
<accession>M3GTK8</accession>